<keyword evidence="7" id="KW-1185">Reference proteome</keyword>
<keyword evidence="3" id="KW-0333">Golgi apparatus</keyword>
<dbReference type="EMBL" id="LHPF02000023">
    <property type="protein sequence ID" value="PSC69932.1"/>
    <property type="molecule type" value="Genomic_DNA"/>
</dbReference>
<organism evidence="6 7">
    <name type="scientific">Micractinium conductrix</name>
    <dbReference type="NCBI Taxonomy" id="554055"/>
    <lineage>
        <taxon>Eukaryota</taxon>
        <taxon>Viridiplantae</taxon>
        <taxon>Chlorophyta</taxon>
        <taxon>core chlorophytes</taxon>
        <taxon>Trebouxiophyceae</taxon>
        <taxon>Chlorellales</taxon>
        <taxon>Chlorellaceae</taxon>
        <taxon>Chlorella clade</taxon>
        <taxon>Micractinium</taxon>
    </lineage>
</organism>
<accession>A0A2P6V777</accession>
<evidence type="ECO:0000259" key="5">
    <source>
        <dbReference type="PROSITE" id="PS01186"/>
    </source>
</evidence>
<reference evidence="6 7" key="1">
    <citation type="journal article" date="2018" name="Plant J.">
        <title>Genome sequences of Chlorella sorokiniana UTEX 1602 and Micractinium conductrix SAG 241.80: implications to maltose excretion by a green alga.</title>
        <authorList>
            <person name="Arriola M.B."/>
            <person name="Velmurugan N."/>
            <person name="Zhang Y."/>
            <person name="Plunkett M.H."/>
            <person name="Hondzo H."/>
            <person name="Barney B.M."/>
        </authorList>
    </citation>
    <scope>NUCLEOTIDE SEQUENCE [LARGE SCALE GENOMIC DNA]</scope>
    <source>
        <strain evidence="6 7">SAG 241.80</strain>
    </source>
</reference>
<dbReference type="InterPro" id="IPR004263">
    <property type="entry name" value="Exostosin"/>
</dbReference>
<dbReference type="PANTHER" id="PTHR11062:SF268">
    <property type="entry name" value="FAMILY PROTEIN, PUTATIVE, EXPRESSED-RELATED"/>
    <property type="match status" value="1"/>
</dbReference>
<dbReference type="PANTHER" id="PTHR11062">
    <property type="entry name" value="EXOSTOSIN HEPARAN SULFATE GLYCOSYLTRANSFERASE -RELATED"/>
    <property type="match status" value="1"/>
</dbReference>
<protein>
    <submittedName>
        <fullName evidence="6">Exostosin-like glycosyltransferase</fullName>
    </submittedName>
</protein>
<dbReference type="GO" id="GO:0016757">
    <property type="term" value="F:glycosyltransferase activity"/>
    <property type="evidence" value="ECO:0007669"/>
    <property type="project" value="InterPro"/>
</dbReference>
<comment type="similarity">
    <text evidence="2">Belongs to the glycosyltransferase 47 family.</text>
</comment>
<dbReference type="PROSITE" id="PS00022">
    <property type="entry name" value="EGF_1"/>
    <property type="match status" value="1"/>
</dbReference>
<sequence>MGSKTCLWGDPDSPAQCNFVGVCDHLKGWCRCPAGWAGDDCNTRKRRPCSQKHRHGGFEPYDKPANLSEPRQLMSGCAGLCDEDIGYCMCDTQYRFGHEFAPVDAPPGSPPVKRGRPQGFHCQPSVEEHGNPSFGDNPPEELWGAEGWCQADEPSHLCPCILDGRGGPFCMGYTEMMCPNQCNGHGECNLGFCKCHDGWWGQDCAYRTPGTLWSPGLQEGERPWIKDLVHTPASKDPEPGATRKRPRIYVYELPALYNAWMLQYRPDKGTCVHRMFDDANGTRWVDEWLYAVEPGLHEAMLQSEHRTLDPEEADYFYIPVYTSCYIYPIHGFSDSPYFHSAYGIPRVYGAVNMLIEVYQWIRTHHPYWERNQGRDHIILQSHDEGSCWLPAVLRNATLLTHWGRTDMGHRSNTGFGSDNYTQLVE</sequence>
<dbReference type="AlphaFoldDB" id="A0A2P6V777"/>
<dbReference type="GO" id="GO:0000139">
    <property type="term" value="C:Golgi membrane"/>
    <property type="evidence" value="ECO:0007669"/>
    <property type="project" value="UniProtKB-SubCell"/>
</dbReference>
<proteinExistence type="inferred from homology"/>
<gene>
    <name evidence="6" type="ORF">C2E20_6561</name>
</gene>
<evidence type="ECO:0000256" key="3">
    <source>
        <dbReference type="ARBA" id="ARBA00023034"/>
    </source>
</evidence>
<dbReference type="OrthoDB" id="523138at2759"/>
<dbReference type="PROSITE" id="PS01186">
    <property type="entry name" value="EGF_2"/>
    <property type="match status" value="1"/>
</dbReference>
<evidence type="ECO:0000313" key="7">
    <source>
        <dbReference type="Proteomes" id="UP000239649"/>
    </source>
</evidence>
<evidence type="ECO:0000256" key="2">
    <source>
        <dbReference type="ARBA" id="ARBA00010271"/>
    </source>
</evidence>
<evidence type="ECO:0000313" key="6">
    <source>
        <dbReference type="EMBL" id="PSC69932.1"/>
    </source>
</evidence>
<dbReference type="Pfam" id="PF23106">
    <property type="entry name" value="EGF_Teneurin"/>
    <property type="match status" value="1"/>
</dbReference>
<dbReference type="Gene3D" id="2.10.25.10">
    <property type="entry name" value="Laminin"/>
    <property type="match status" value="1"/>
</dbReference>
<dbReference type="Proteomes" id="UP000239649">
    <property type="component" value="Unassembled WGS sequence"/>
</dbReference>
<evidence type="ECO:0000256" key="1">
    <source>
        <dbReference type="ARBA" id="ARBA00004323"/>
    </source>
</evidence>
<feature type="domain" description="EGF-like" evidence="4 5">
    <location>
        <begin position="30"/>
        <end position="41"/>
    </location>
</feature>
<evidence type="ECO:0000259" key="4">
    <source>
        <dbReference type="PROSITE" id="PS00022"/>
    </source>
</evidence>
<comment type="caution">
    <text evidence="6">The sequence shown here is derived from an EMBL/GenBank/DDBJ whole genome shotgun (WGS) entry which is preliminary data.</text>
</comment>
<comment type="subcellular location">
    <subcellularLocation>
        <location evidence="1">Golgi apparatus membrane</location>
        <topology evidence="1">Single-pass type II membrane protein</topology>
    </subcellularLocation>
</comment>
<dbReference type="Pfam" id="PF03016">
    <property type="entry name" value="Exostosin_GT47"/>
    <property type="match status" value="1"/>
</dbReference>
<dbReference type="InterPro" id="IPR000742">
    <property type="entry name" value="EGF"/>
</dbReference>
<name>A0A2P6V777_9CHLO</name>
<dbReference type="InterPro" id="IPR040911">
    <property type="entry name" value="Exostosin_GT47"/>
</dbReference>